<reference evidence="10" key="2">
    <citation type="submission" date="2021-02" db="EMBL/GenBank/DDBJ databases">
        <title>Sulfurospirillum tamanensis sp. nov.</title>
        <authorList>
            <person name="Merkel A.Y."/>
        </authorList>
    </citation>
    <scope>NUCLEOTIDE SEQUENCE [LARGE SCALE GENOMIC DNA]</scope>
    <source>
        <strain evidence="10">T05b</strain>
    </source>
</reference>
<comment type="caution">
    <text evidence="9">The sequence shown here is derived from an EMBL/GenBank/DDBJ whole genome shotgun (WGS) entry which is preliminary data.</text>
</comment>
<dbReference type="RefSeq" id="WP_205458826.1">
    <property type="nucleotide sequence ID" value="NZ_JAFHKK010000009.1"/>
</dbReference>
<evidence type="ECO:0000313" key="9">
    <source>
        <dbReference type="EMBL" id="MBN2964277.1"/>
    </source>
</evidence>
<name>A0ABS2WRR5_9BACT</name>
<dbReference type="PROSITE" id="PS50893">
    <property type="entry name" value="ABC_TRANSPORTER_2"/>
    <property type="match status" value="1"/>
</dbReference>
<evidence type="ECO:0000256" key="1">
    <source>
        <dbReference type="ARBA" id="ARBA00022448"/>
    </source>
</evidence>
<dbReference type="PANTHER" id="PTHR43166:SF30">
    <property type="entry name" value="METHIONINE IMPORT ATP-BINDING PROTEIN METN"/>
    <property type="match status" value="1"/>
</dbReference>
<keyword evidence="10" id="KW-1185">Reference proteome</keyword>
<keyword evidence="4 9" id="KW-0067">ATP-binding</keyword>
<dbReference type="EMBL" id="JAFHKK010000009">
    <property type="protein sequence ID" value="MBN2964277.1"/>
    <property type="molecule type" value="Genomic_DNA"/>
</dbReference>
<dbReference type="Pfam" id="PF09383">
    <property type="entry name" value="NIL"/>
    <property type="match status" value="1"/>
</dbReference>
<organism evidence="9 10">
    <name type="scientific">Sulfurospirillum tamanense</name>
    <dbReference type="NCBI Taxonomy" id="2813362"/>
    <lineage>
        <taxon>Bacteria</taxon>
        <taxon>Pseudomonadati</taxon>
        <taxon>Campylobacterota</taxon>
        <taxon>Epsilonproteobacteria</taxon>
        <taxon>Campylobacterales</taxon>
        <taxon>Sulfurospirillaceae</taxon>
        <taxon>Sulfurospirillum</taxon>
    </lineage>
</organism>
<evidence type="ECO:0000256" key="4">
    <source>
        <dbReference type="ARBA" id="ARBA00022840"/>
    </source>
</evidence>
<keyword evidence="5" id="KW-1278">Translocase</keyword>
<evidence type="ECO:0000256" key="3">
    <source>
        <dbReference type="ARBA" id="ARBA00022741"/>
    </source>
</evidence>
<dbReference type="Gene3D" id="3.40.50.300">
    <property type="entry name" value="P-loop containing nucleotide triphosphate hydrolases"/>
    <property type="match status" value="1"/>
</dbReference>
<dbReference type="InterPro" id="IPR003593">
    <property type="entry name" value="AAA+_ATPase"/>
</dbReference>
<dbReference type="SUPFAM" id="SSF55021">
    <property type="entry name" value="ACT-like"/>
    <property type="match status" value="1"/>
</dbReference>
<evidence type="ECO:0000256" key="2">
    <source>
        <dbReference type="ARBA" id="ARBA00022475"/>
    </source>
</evidence>
<keyword evidence="2" id="KW-1003">Cell membrane</keyword>
<dbReference type="InterPro" id="IPR027417">
    <property type="entry name" value="P-loop_NTPase"/>
</dbReference>
<gene>
    <name evidence="9" type="ORF">JWV37_05765</name>
</gene>
<dbReference type="InterPro" id="IPR017871">
    <property type="entry name" value="ABC_transporter-like_CS"/>
</dbReference>
<evidence type="ECO:0000259" key="8">
    <source>
        <dbReference type="PROSITE" id="PS50893"/>
    </source>
</evidence>
<evidence type="ECO:0000256" key="6">
    <source>
        <dbReference type="ARBA" id="ARBA00022970"/>
    </source>
</evidence>
<dbReference type="PANTHER" id="PTHR43166">
    <property type="entry name" value="AMINO ACID IMPORT ATP-BINDING PROTEIN"/>
    <property type="match status" value="1"/>
</dbReference>
<dbReference type="InterPro" id="IPR003439">
    <property type="entry name" value="ABC_transporter-like_ATP-bd"/>
</dbReference>
<proteinExistence type="predicted"/>
<evidence type="ECO:0000256" key="7">
    <source>
        <dbReference type="ARBA" id="ARBA00023136"/>
    </source>
</evidence>
<protein>
    <submittedName>
        <fullName evidence="9">Methionine ABC transporter ATP-binding protein</fullName>
    </submittedName>
</protein>
<dbReference type="PROSITE" id="PS00211">
    <property type="entry name" value="ABC_TRANSPORTER_1"/>
    <property type="match status" value="1"/>
</dbReference>
<dbReference type="InterPro" id="IPR018449">
    <property type="entry name" value="NIL_domain"/>
</dbReference>
<dbReference type="SMART" id="SM00382">
    <property type="entry name" value="AAA"/>
    <property type="match status" value="1"/>
</dbReference>
<dbReference type="Gene3D" id="3.30.70.260">
    <property type="match status" value="1"/>
</dbReference>
<reference evidence="9 10" key="1">
    <citation type="submission" date="2021-02" db="EMBL/GenBank/DDBJ databases">
        <title>Sulfurospirillum tamanensis sp. nov.</title>
        <authorList>
            <person name="Frolova A."/>
            <person name="Merkel A."/>
            <person name="Slobodkin A."/>
        </authorList>
    </citation>
    <scope>NUCLEOTIDE SEQUENCE [LARGE SCALE GENOMIC DNA]</scope>
    <source>
        <strain evidence="9 10">T05b</strain>
    </source>
</reference>
<dbReference type="SUPFAM" id="SSF52540">
    <property type="entry name" value="P-loop containing nucleoside triphosphate hydrolases"/>
    <property type="match status" value="1"/>
</dbReference>
<keyword evidence="3" id="KW-0547">Nucleotide-binding</keyword>
<accession>A0ABS2WRR5</accession>
<dbReference type="InterPro" id="IPR050086">
    <property type="entry name" value="MetN_ABC_transporter-like"/>
</dbReference>
<feature type="domain" description="ABC transporter" evidence="8">
    <location>
        <begin position="2"/>
        <end position="237"/>
    </location>
</feature>
<dbReference type="Pfam" id="PF00005">
    <property type="entry name" value="ABC_tran"/>
    <property type="match status" value="1"/>
</dbReference>
<evidence type="ECO:0000256" key="5">
    <source>
        <dbReference type="ARBA" id="ARBA00022967"/>
    </source>
</evidence>
<keyword evidence="1" id="KW-0813">Transport</keyword>
<dbReference type="InterPro" id="IPR045865">
    <property type="entry name" value="ACT-like_dom_sf"/>
</dbReference>
<dbReference type="Proteomes" id="UP000703590">
    <property type="component" value="Unassembled WGS sequence"/>
</dbReference>
<dbReference type="SMART" id="SM00930">
    <property type="entry name" value="NIL"/>
    <property type="match status" value="1"/>
</dbReference>
<keyword evidence="6" id="KW-0029">Amino-acid transport</keyword>
<dbReference type="GO" id="GO:0005524">
    <property type="term" value="F:ATP binding"/>
    <property type="evidence" value="ECO:0007669"/>
    <property type="project" value="UniProtKB-KW"/>
</dbReference>
<reference evidence="9 10" key="3">
    <citation type="submission" date="2021-02" db="EMBL/GenBank/DDBJ databases">
        <authorList>
            <person name="Merkel A.Y."/>
        </authorList>
    </citation>
    <scope>NUCLEOTIDE SEQUENCE [LARGE SCALE GENOMIC DNA]</scope>
    <source>
        <strain evidence="9 10">T05b</strain>
    </source>
</reference>
<keyword evidence="7" id="KW-0472">Membrane</keyword>
<sequence length="318" mass="35016">MIHIDQLQKSYGDTCVLDGIDLAVGAGEIHAIVGHSGAGKSTLLRCINGLETYQGGSLKVFGHKVKDLSPSALRELRKEMGMIFQNFALANQKSVFENVALPLRVHGYERAHITRRVKELLDLVGLAEKATAYPNALSGGQKQRVAIARALALEPKILLSDEATSALDPKTTNDVLDLLGTINRTFGITVIIVTHEMEVVKKAAQFAMLLEQGKILGHGRVEELFLRPTQRLKHFLGEEEYLPQTGVNIHLYFPKEVAQHSLITHMARTLDMDFNIVWGKLERLGGTVLGHLVINLEAHHQSAVEAYLAQSGVLWEVA</sequence>
<evidence type="ECO:0000313" key="10">
    <source>
        <dbReference type="Proteomes" id="UP000703590"/>
    </source>
</evidence>